<name>A0A0D6MHT7_9PROT</name>
<gene>
    <name evidence="5" type="ORF">Tasa_009_009</name>
</gene>
<evidence type="ECO:0000313" key="5">
    <source>
        <dbReference type="EMBL" id="GAN53214.1"/>
    </source>
</evidence>
<dbReference type="Gene3D" id="3.40.50.1820">
    <property type="entry name" value="alpha/beta hydrolase"/>
    <property type="match status" value="1"/>
</dbReference>
<dbReference type="GO" id="GO:0016787">
    <property type="term" value="F:hydrolase activity"/>
    <property type="evidence" value="ECO:0007669"/>
    <property type="project" value="UniProtKB-KW"/>
</dbReference>
<dbReference type="AlphaFoldDB" id="A0A0D6MHT7"/>
<sequence length="467" mass="50624">MPAAPPDAWHGIRDARIGHEGCVADLSADGPARDNEDCLYLNVWRPAGALENAHLPVVVFFHGGGNTSGETDIYDGARMARAAHAIVVMPAYRYGIMGFLALPDGPDGSLALGDQIAALKWAQANAARFGGDPAHVLLAGESAGAADVCDLLVSPGARGLFQASIMQSTFCRPRPTLETAQAMGRMVAHEVGCDDPGTALRCLRSKPVSALKTAWDRVWTTSEIALPDKSRVPRPLFPVTPVGSALLPRAPMAAIAAGDIAPGPVVIGYDEDELRGFFAGMYPMSSDRFAAIIARDYGPIRQDLDRLYPTAGREPLYVLAAIRSDQMIICPSYQFADAVSKIRPTAMYEFGDRRAPPFRSLALSLPRPPGFDGGASHTSELPYLFGYRARSRNLTPEQDILADRMAQVWVSLVHEPGRWPPYDARTHAVLWISLPGDHSIGPRTTRYAAHHCDFWAQHTDIPNRLFP</sequence>
<protein>
    <recommendedName>
        <fullName evidence="3">Carboxylic ester hydrolase</fullName>
        <ecNumber evidence="3">3.1.1.-</ecNumber>
    </recommendedName>
</protein>
<dbReference type="PANTHER" id="PTHR11559">
    <property type="entry name" value="CARBOXYLESTERASE"/>
    <property type="match status" value="1"/>
</dbReference>
<accession>A0A0D6MHT7</accession>
<evidence type="ECO:0000256" key="3">
    <source>
        <dbReference type="RuleBase" id="RU361235"/>
    </source>
</evidence>
<dbReference type="SUPFAM" id="SSF53474">
    <property type="entry name" value="alpha/beta-Hydrolases"/>
    <property type="match status" value="1"/>
</dbReference>
<dbReference type="InterPro" id="IPR029058">
    <property type="entry name" value="AB_hydrolase_fold"/>
</dbReference>
<evidence type="ECO:0000256" key="1">
    <source>
        <dbReference type="ARBA" id="ARBA00005964"/>
    </source>
</evidence>
<dbReference type="EMBL" id="BALE01000009">
    <property type="protein sequence ID" value="GAN53214.1"/>
    <property type="molecule type" value="Genomic_DNA"/>
</dbReference>
<reference evidence="5 6" key="1">
    <citation type="submission" date="2012-10" db="EMBL/GenBank/DDBJ databases">
        <title>Genome sequencing of Tanticharoenia sakaeratensis NBRC 103193.</title>
        <authorList>
            <person name="Azuma Y."/>
            <person name="Hadano H."/>
            <person name="Hirakawa H."/>
            <person name="Matsushita K."/>
        </authorList>
    </citation>
    <scope>NUCLEOTIDE SEQUENCE [LARGE SCALE GENOMIC DNA]</scope>
    <source>
        <strain evidence="5 6">NBRC 103193</strain>
    </source>
</reference>
<dbReference type="Pfam" id="PF00135">
    <property type="entry name" value="COesterase"/>
    <property type="match status" value="1"/>
</dbReference>
<keyword evidence="6" id="KW-1185">Reference proteome</keyword>
<dbReference type="ESTHER" id="9prot-a0a0d6mht7">
    <property type="family name" value="Carb_B_Bacteria"/>
</dbReference>
<dbReference type="STRING" id="1231623.Tasa_009_009"/>
<feature type="domain" description="Carboxylesterase type B" evidence="4">
    <location>
        <begin position="2"/>
        <end position="455"/>
    </location>
</feature>
<dbReference type="PROSITE" id="PS00941">
    <property type="entry name" value="CARBOXYLESTERASE_B_2"/>
    <property type="match status" value="1"/>
</dbReference>
<comment type="similarity">
    <text evidence="1 3">Belongs to the type-B carboxylesterase/lipase family.</text>
</comment>
<evidence type="ECO:0000259" key="4">
    <source>
        <dbReference type="Pfam" id="PF00135"/>
    </source>
</evidence>
<dbReference type="InterPro" id="IPR002018">
    <property type="entry name" value="CarbesteraseB"/>
</dbReference>
<evidence type="ECO:0000256" key="2">
    <source>
        <dbReference type="ARBA" id="ARBA00022801"/>
    </source>
</evidence>
<dbReference type="InterPro" id="IPR019819">
    <property type="entry name" value="Carboxylesterase_B_CS"/>
</dbReference>
<dbReference type="Proteomes" id="UP000032679">
    <property type="component" value="Unassembled WGS sequence"/>
</dbReference>
<comment type="caution">
    <text evidence="5">The sequence shown here is derived from an EMBL/GenBank/DDBJ whole genome shotgun (WGS) entry which is preliminary data.</text>
</comment>
<dbReference type="InterPro" id="IPR050309">
    <property type="entry name" value="Type-B_Carboxylest/Lipase"/>
</dbReference>
<evidence type="ECO:0000313" key="6">
    <source>
        <dbReference type="Proteomes" id="UP000032679"/>
    </source>
</evidence>
<dbReference type="InterPro" id="IPR019826">
    <property type="entry name" value="Carboxylesterase_B_AS"/>
</dbReference>
<dbReference type="EC" id="3.1.1.-" evidence="3"/>
<proteinExistence type="inferred from homology"/>
<dbReference type="PROSITE" id="PS00122">
    <property type="entry name" value="CARBOXYLESTERASE_B_1"/>
    <property type="match status" value="1"/>
</dbReference>
<keyword evidence="2 3" id="KW-0378">Hydrolase</keyword>
<organism evidence="5 6">
    <name type="scientific">Tanticharoenia sakaeratensis NBRC 103193</name>
    <dbReference type="NCBI Taxonomy" id="1231623"/>
    <lineage>
        <taxon>Bacteria</taxon>
        <taxon>Pseudomonadati</taxon>
        <taxon>Pseudomonadota</taxon>
        <taxon>Alphaproteobacteria</taxon>
        <taxon>Acetobacterales</taxon>
        <taxon>Acetobacteraceae</taxon>
        <taxon>Tanticharoenia</taxon>
    </lineage>
</organism>